<reference evidence="6 8" key="1">
    <citation type="journal article" date="2014" name="Appl. Environ. Microbiol.">
        <title>Gut symbionts from distinct hosts exhibit genotoxic activity via divergent colibactin biosynthetic pathways.</title>
        <authorList>
            <person name="Engel P."/>
            <person name="Vizcaino M.I."/>
            <person name="Crawford J.M."/>
        </authorList>
    </citation>
    <scope>NUCLEOTIDE SEQUENCE [LARGE SCALE GENOMIC DNA]</scope>
    <source>
        <strain evidence="6 8">PEB0191</strain>
    </source>
</reference>
<evidence type="ECO:0000256" key="5">
    <source>
        <dbReference type="ARBA" id="ARBA00093797"/>
    </source>
</evidence>
<dbReference type="GO" id="GO:0044781">
    <property type="term" value="P:bacterial-type flagellum organization"/>
    <property type="evidence" value="ECO:0007669"/>
    <property type="project" value="UniProtKB-KW"/>
</dbReference>
<dbReference type="Proteomes" id="UP000030901">
    <property type="component" value="Chromosome"/>
</dbReference>
<evidence type="ECO:0000256" key="1">
    <source>
        <dbReference type="ARBA" id="ARBA00004514"/>
    </source>
</evidence>
<evidence type="ECO:0000256" key="4">
    <source>
        <dbReference type="ARBA" id="ARBA00023186"/>
    </source>
</evidence>
<keyword evidence="3" id="KW-1005">Bacterial flagellum biogenesis</keyword>
<keyword evidence="6" id="KW-0282">Flagellum</keyword>
<evidence type="ECO:0000313" key="9">
    <source>
        <dbReference type="Proteomes" id="UP000247838"/>
    </source>
</evidence>
<dbReference type="EMBL" id="CP009056">
    <property type="protein sequence ID" value="AJA45893.1"/>
    <property type="molecule type" value="Genomic_DNA"/>
</dbReference>
<evidence type="ECO:0000256" key="3">
    <source>
        <dbReference type="ARBA" id="ARBA00022795"/>
    </source>
</evidence>
<accession>A0A0A7S3C1</accession>
<dbReference type="KEGG" id="fpp:FPB0191_02083"/>
<keyword evidence="6" id="KW-0969">Cilium</keyword>
<dbReference type="Gene3D" id="1.20.58.380">
    <property type="entry name" value="Flagellar protein flit"/>
    <property type="match status" value="1"/>
</dbReference>
<sequence length="114" mass="13421">MNHILIEKYKQFHTIIESMLTAVRQNEWQIFFALQTQYLTLSEYLSTYDITEILTEDRSQLRITLMESINDILNSQQQLSLLLKAQHTQLGKLIGETVDQQVKINHYHQIATLT</sequence>
<dbReference type="HOGENOM" id="CLU_2117466_0_0_6"/>
<evidence type="ECO:0000313" key="7">
    <source>
        <dbReference type="EMBL" id="PXY94547.1"/>
    </source>
</evidence>
<name>A0A0A7S3C1_FRIPE</name>
<evidence type="ECO:0000256" key="2">
    <source>
        <dbReference type="ARBA" id="ARBA00022490"/>
    </source>
</evidence>
<dbReference type="InterPro" id="IPR008622">
    <property type="entry name" value="FliT"/>
</dbReference>
<comment type="subcellular location">
    <subcellularLocation>
        <location evidence="1">Cytoplasm</location>
        <location evidence="1">Cytosol</location>
    </subcellularLocation>
</comment>
<keyword evidence="6" id="KW-0966">Cell projection</keyword>
<dbReference type="AlphaFoldDB" id="A0A0A7S3C1"/>
<dbReference type="RefSeq" id="WP_039105897.1">
    <property type="nucleotide sequence ID" value="NZ_CALYQC010000007.1"/>
</dbReference>
<reference evidence="7 9" key="2">
    <citation type="submission" date="2018-05" db="EMBL/GenBank/DDBJ databases">
        <title>Reference genomes for bee gut microbiota database.</title>
        <authorList>
            <person name="Ellegaard K.M."/>
        </authorList>
    </citation>
    <scope>NUCLEOTIDE SEQUENCE [LARGE SCALE GENOMIC DNA]</scope>
    <source>
        <strain evidence="7 9">ESL0167</strain>
    </source>
</reference>
<dbReference type="STRING" id="1267021.FPB0191_02083"/>
<keyword evidence="8" id="KW-1185">Reference proteome</keyword>
<organism evidence="6 8">
    <name type="scientific">Frischella perrara</name>
    <dbReference type="NCBI Taxonomy" id="1267021"/>
    <lineage>
        <taxon>Bacteria</taxon>
        <taxon>Pseudomonadati</taxon>
        <taxon>Pseudomonadota</taxon>
        <taxon>Gammaproteobacteria</taxon>
        <taxon>Orbales</taxon>
        <taxon>Orbaceae</taxon>
        <taxon>Frischella</taxon>
    </lineage>
</organism>
<protein>
    <recommendedName>
        <fullName evidence="5">Flagellar protein FliT</fullName>
    </recommendedName>
</protein>
<gene>
    <name evidence="7" type="ORF">DKK76_10300</name>
    <name evidence="6" type="ORF">FPB0191_02083</name>
</gene>
<keyword evidence="2" id="KW-0963">Cytoplasm</keyword>
<keyword evidence="4" id="KW-0143">Chaperone</keyword>
<dbReference type="Pfam" id="PF05400">
    <property type="entry name" value="FliT"/>
    <property type="match status" value="1"/>
</dbReference>
<dbReference type="EMBL" id="QGLM01000020">
    <property type="protein sequence ID" value="PXY94547.1"/>
    <property type="molecule type" value="Genomic_DNA"/>
</dbReference>
<evidence type="ECO:0000313" key="8">
    <source>
        <dbReference type="Proteomes" id="UP000030901"/>
    </source>
</evidence>
<evidence type="ECO:0000313" key="6">
    <source>
        <dbReference type="EMBL" id="AJA45893.1"/>
    </source>
</evidence>
<proteinExistence type="predicted"/>
<dbReference type="Proteomes" id="UP000247838">
    <property type="component" value="Unassembled WGS sequence"/>
</dbReference>